<sequence length="559" mass="59581">MVSYARRWLPLLFVSAYIQTSLAQGWCSHSTSITCEETGEALKNLSCGWCRSWTFGSNIANNKLRMIGLDGGALPGDGNSSHNYMVEASLDQDIDLTNGSVWQLSLLPNSVPVLKGSTIWSDSSNLTLFNYGGRSASSNVPNGNDIPTLNTQSNQWSVVSTLISIQRLTDGASVNALDINKAFYIGGYQSNYTSTNAPSDGLNHYTTSMFQFDTNTNVPSQIDAPFLPIQFGAASYIPVGGGALVYFGGESPSTPNVKDTSNCSVNEWDHVWVYDIEGNKWYKQNTTGTAAPRTEFCASTVYDAASKSWQIWAIGGADFESQKVVDTVSILSIPSFQWFSAGAATTRMSVSCQRFGSQIFIMGGRTEFTLGGGEDYDSVAYIYDTNKQASVSTFSPSSTSYAPPASVRTAISSASTPATWADPAVRALFMSSASGTSSATSTPSSGSSSSDGGGLSGGAIGGIVVGVVLGIAAVIALVVFLFFRRRKARRANMDGSSQPFVQEKTELDAVGTQRNGPGVPAEMAAEHAPYEIDDSAMRAEMGNEGLLKPKRQQDTYELP</sequence>
<reference evidence="3" key="1">
    <citation type="journal article" date="2020" name="Stud. Mycol.">
        <title>101 Dothideomycetes genomes: a test case for predicting lifestyles and emergence of pathogens.</title>
        <authorList>
            <person name="Haridas S."/>
            <person name="Albert R."/>
            <person name="Binder M."/>
            <person name="Bloem J."/>
            <person name="Labutti K."/>
            <person name="Salamov A."/>
            <person name="Andreopoulos B."/>
            <person name="Baker S."/>
            <person name="Barry K."/>
            <person name="Bills G."/>
            <person name="Bluhm B."/>
            <person name="Cannon C."/>
            <person name="Castanera R."/>
            <person name="Culley D."/>
            <person name="Daum C."/>
            <person name="Ezra D."/>
            <person name="Gonzalez J."/>
            <person name="Henrissat B."/>
            <person name="Kuo A."/>
            <person name="Liang C."/>
            <person name="Lipzen A."/>
            <person name="Lutzoni F."/>
            <person name="Magnuson J."/>
            <person name="Mondo S."/>
            <person name="Nolan M."/>
            <person name="Ohm R."/>
            <person name="Pangilinan J."/>
            <person name="Park H.-J."/>
            <person name="Ramirez L."/>
            <person name="Alfaro M."/>
            <person name="Sun H."/>
            <person name="Tritt A."/>
            <person name="Yoshinaga Y."/>
            <person name="Zwiers L.-H."/>
            <person name="Turgeon B."/>
            <person name="Goodwin S."/>
            <person name="Spatafora J."/>
            <person name="Crous P."/>
            <person name="Grigoriev I."/>
        </authorList>
    </citation>
    <scope>NUCLEOTIDE SEQUENCE</scope>
    <source>
        <strain evidence="3">CBS 207.26</strain>
    </source>
</reference>
<evidence type="ECO:0000256" key="1">
    <source>
        <dbReference type="SAM" id="Phobius"/>
    </source>
</evidence>
<dbReference type="Gene3D" id="2.120.10.80">
    <property type="entry name" value="Kelch-type beta propeller"/>
    <property type="match status" value="1"/>
</dbReference>
<keyword evidence="1" id="KW-1133">Transmembrane helix</keyword>
<keyword evidence="2" id="KW-0732">Signal</keyword>
<dbReference type="InterPro" id="IPR015915">
    <property type="entry name" value="Kelch-typ_b-propeller"/>
</dbReference>
<feature type="signal peptide" evidence="2">
    <location>
        <begin position="1"/>
        <end position="23"/>
    </location>
</feature>
<organism evidence="3 4">
    <name type="scientific">Zopfia rhizophila CBS 207.26</name>
    <dbReference type="NCBI Taxonomy" id="1314779"/>
    <lineage>
        <taxon>Eukaryota</taxon>
        <taxon>Fungi</taxon>
        <taxon>Dikarya</taxon>
        <taxon>Ascomycota</taxon>
        <taxon>Pezizomycotina</taxon>
        <taxon>Dothideomycetes</taxon>
        <taxon>Dothideomycetes incertae sedis</taxon>
        <taxon>Zopfiaceae</taxon>
        <taxon>Zopfia</taxon>
    </lineage>
</organism>
<evidence type="ECO:0000313" key="4">
    <source>
        <dbReference type="Proteomes" id="UP000800200"/>
    </source>
</evidence>
<evidence type="ECO:0000256" key="2">
    <source>
        <dbReference type="SAM" id="SignalP"/>
    </source>
</evidence>
<dbReference type="PANTHER" id="PTHR16861:SF4">
    <property type="entry name" value="SH3 DOMAIN PROTEIN (AFU_ORTHOLOGUE AFUA_1G13610)"/>
    <property type="match status" value="1"/>
</dbReference>
<accession>A0A6A6EIF9</accession>
<dbReference type="InterPro" id="IPR011043">
    <property type="entry name" value="Gal_Oxase/kelch_b-propeller"/>
</dbReference>
<dbReference type="EMBL" id="ML994616">
    <property type="protein sequence ID" value="KAF2191847.1"/>
    <property type="molecule type" value="Genomic_DNA"/>
</dbReference>
<evidence type="ECO:0000313" key="3">
    <source>
        <dbReference type="EMBL" id="KAF2191847.1"/>
    </source>
</evidence>
<name>A0A6A6EIF9_9PEZI</name>
<dbReference type="PANTHER" id="PTHR16861">
    <property type="entry name" value="GLYCOPROTEIN 38"/>
    <property type="match status" value="1"/>
</dbReference>
<proteinExistence type="predicted"/>
<gene>
    <name evidence="3" type="ORF">K469DRAFT_718901</name>
</gene>
<dbReference type="OrthoDB" id="10251809at2759"/>
<keyword evidence="1" id="KW-0472">Membrane</keyword>
<dbReference type="Proteomes" id="UP000800200">
    <property type="component" value="Unassembled WGS sequence"/>
</dbReference>
<dbReference type="Pfam" id="PF24681">
    <property type="entry name" value="Kelch_KLHDC2_KLHL20_DRC7"/>
    <property type="match status" value="1"/>
</dbReference>
<dbReference type="SUPFAM" id="SSF50965">
    <property type="entry name" value="Galactose oxidase, central domain"/>
    <property type="match status" value="1"/>
</dbReference>
<keyword evidence="4" id="KW-1185">Reference proteome</keyword>
<keyword evidence="1" id="KW-0812">Transmembrane</keyword>
<evidence type="ECO:0008006" key="5">
    <source>
        <dbReference type="Google" id="ProtNLM"/>
    </source>
</evidence>
<feature type="chain" id="PRO_5025693941" description="Kelch repeat protein" evidence="2">
    <location>
        <begin position="24"/>
        <end position="559"/>
    </location>
</feature>
<feature type="transmembrane region" description="Helical" evidence="1">
    <location>
        <begin position="459"/>
        <end position="483"/>
    </location>
</feature>
<dbReference type="AlphaFoldDB" id="A0A6A6EIF9"/>
<protein>
    <recommendedName>
        <fullName evidence="5">Kelch repeat protein</fullName>
    </recommendedName>
</protein>